<dbReference type="SUPFAM" id="SSF55073">
    <property type="entry name" value="Nucleotide cyclase"/>
    <property type="match status" value="1"/>
</dbReference>
<reference evidence="4 5" key="1">
    <citation type="submission" date="2020-08" db="EMBL/GenBank/DDBJ databases">
        <title>Genome public.</title>
        <authorList>
            <person name="Liu C."/>
            <person name="Sun Q."/>
        </authorList>
    </citation>
    <scope>NUCLEOTIDE SEQUENCE [LARGE SCALE GENOMIC DNA]</scope>
    <source>
        <strain evidence="4 5">BX1</strain>
    </source>
</reference>
<keyword evidence="5" id="KW-1185">Reference proteome</keyword>
<dbReference type="PANTHER" id="PTHR46663:SF4">
    <property type="entry name" value="DIGUANYLATE CYCLASE DGCT-RELATED"/>
    <property type="match status" value="1"/>
</dbReference>
<name>A0ABR7NL33_9FIRM</name>
<comment type="caution">
    <text evidence="4">The sequence shown here is derived from an EMBL/GenBank/DDBJ whole genome shotgun (WGS) entry which is preliminary data.</text>
</comment>
<proteinExistence type="predicted"/>
<protein>
    <submittedName>
        <fullName evidence="4">Diguanylate cyclase</fullName>
    </submittedName>
</protein>
<dbReference type="SMART" id="SM00267">
    <property type="entry name" value="GGDEF"/>
    <property type="match status" value="1"/>
</dbReference>
<organism evidence="4 5">
    <name type="scientific">Yanshouia hominis</name>
    <dbReference type="NCBI Taxonomy" id="2763673"/>
    <lineage>
        <taxon>Bacteria</taxon>
        <taxon>Bacillati</taxon>
        <taxon>Bacillota</taxon>
        <taxon>Clostridia</taxon>
        <taxon>Eubacteriales</taxon>
        <taxon>Oscillospiraceae</taxon>
        <taxon>Yanshouia</taxon>
    </lineage>
</organism>
<evidence type="ECO:0000313" key="5">
    <source>
        <dbReference type="Proteomes" id="UP000658131"/>
    </source>
</evidence>
<dbReference type="InterPro" id="IPR000160">
    <property type="entry name" value="GGDEF_dom"/>
</dbReference>
<accession>A0ABR7NL33</accession>
<dbReference type="NCBIfam" id="TIGR00254">
    <property type="entry name" value="GGDEF"/>
    <property type="match status" value="1"/>
</dbReference>
<dbReference type="RefSeq" id="WP_262400577.1">
    <property type="nucleotide sequence ID" value="NZ_JACRTB010000021.1"/>
</dbReference>
<dbReference type="Pfam" id="PF00990">
    <property type="entry name" value="GGDEF"/>
    <property type="match status" value="1"/>
</dbReference>
<dbReference type="InterPro" id="IPR052163">
    <property type="entry name" value="DGC-Regulatory_Protein"/>
</dbReference>
<dbReference type="EMBL" id="JACRTB010000021">
    <property type="protein sequence ID" value="MBC8577113.1"/>
    <property type="molecule type" value="Genomic_DNA"/>
</dbReference>
<evidence type="ECO:0000259" key="2">
    <source>
        <dbReference type="PROSITE" id="PS50885"/>
    </source>
</evidence>
<keyword evidence="1" id="KW-0472">Membrane</keyword>
<evidence type="ECO:0000259" key="3">
    <source>
        <dbReference type="PROSITE" id="PS50887"/>
    </source>
</evidence>
<feature type="transmembrane region" description="Helical" evidence="1">
    <location>
        <begin position="287"/>
        <end position="308"/>
    </location>
</feature>
<evidence type="ECO:0000313" key="4">
    <source>
        <dbReference type="EMBL" id="MBC8577113.1"/>
    </source>
</evidence>
<dbReference type="InterPro" id="IPR043128">
    <property type="entry name" value="Rev_trsase/Diguanyl_cyclase"/>
</dbReference>
<dbReference type="InterPro" id="IPR029787">
    <property type="entry name" value="Nucleotide_cyclase"/>
</dbReference>
<dbReference type="InterPro" id="IPR003660">
    <property type="entry name" value="HAMP_dom"/>
</dbReference>
<dbReference type="Gene3D" id="3.30.70.270">
    <property type="match status" value="1"/>
</dbReference>
<dbReference type="CDD" id="cd06225">
    <property type="entry name" value="HAMP"/>
    <property type="match status" value="1"/>
</dbReference>
<dbReference type="Proteomes" id="UP000658131">
    <property type="component" value="Unassembled WGS sequence"/>
</dbReference>
<dbReference type="PANTHER" id="PTHR46663">
    <property type="entry name" value="DIGUANYLATE CYCLASE DGCT-RELATED"/>
    <property type="match status" value="1"/>
</dbReference>
<evidence type="ECO:0000256" key="1">
    <source>
        <dbReference type="SAM" id="Phobius"/>
    </source>
</evidence>
<keyword evidence="1" id="KW-0812">Transmembrane</keyword>
<dbReference type="CDD" id="cd01949">
    <property type="entry name" value="GGDEF"/>
    <property type="match status" value="1"/>
</dbReference>
<feature type="domain" description="GGDEF" evidence="3">
    <location>
        <begin position="504"/>
        <end position="636"/>
    </location>
</feature>
<dbReference type="Gene3D" id="6.10.340.10">
    <property type="match status" value="1"/>
</dbReference>
<dbReference type="SMART" id="SM00304">
    <property type="entry name" value="HAMP"/>
    <property type="match status" value="1"/>
</dbReference>
<gene>
    <name evidence="4" type="ORF">H8717_11940</name>
</gene>
<feature type="domain" description="HAMP" evidence="2">
    <location>
        <begin position="310"/>
        <end position="362"/>
    </location>
</feature>
<sequence length="636" mass="71364">MKQMIRKKLSLIILAAMLLSLLFNYAVQTRGARRDMLFTSQELFWQIHQILEQNAAETKQIEYDFKESCLVRAKAAAYIVQSRPDIVGHQAEMEKVANLLDVDEFHLFDPDGTLYGGSQPKYFGLNFRSGEQMQFFLPMLSDRSLELCQDITPNTAEQKLMQYAAVWREDGEGIVQIGMTPGRVLDAKKKNELSYIFSLLTADSGAAIYAIDAESYEVLGSTDPDQLGKTAGEIGIDPKKIPTGREGLRATVAGRDSYCAFSFSGPVILVRTRTIDSLYQSVNQDTLLLALYLLLGAVILLFTIFHYLDSYIISGISAVNRKLMTITGGDLDAVVEVRTTPEFAELSGHINSMVRSLLDMTNKLSEILEIARIPIGVYEYNQGMKRVLATSRIADILRLSKGEAEGILADHARFEAVLTEIRRRPVDPERGIYELPGPDRRFVRMESFSREHGTLGIVVDVTEDIAEKQRIEHERDVDQLTGLYNRRAFYRNADPLFSDAGRLGQAVLVMIDSDNLKQVNDRHGHENGDRYLQMIAGLLQSLPAEKKLTARLSGDEFVLLVYGCSSRQELDGAIRRLDLSMKGCSLPLGDGREIPVSFSAGCAFFPEDGNDFHILLKRADDRMYRNKQQSKQNGRI</sequence>
<keyword evidence="1" id="KW-1133">Transmembrane helix</keyword>
<dbReference type="PROSITE" id="PS50885">
    <property type="entry name" value="HAMP"/>
    <property type="match status" value="1"/>
</dbReference>
<dbReference type="PROSITE" id="PS50887">
    <property type="entry name" value="GGDEF"/>
    <property type="match status" value="1"/>
</dbReference>